<accession>A0A2P8GNY9</accession>
<dbReference type="Proteomes" id="UP000240978">
    <property type="component" value="Unassembled WGS sequence"/>
</dbReference>
<evidence type="ECO:0000256" key="1">
    <source>
        <dbReference type="SAM" id="Phobius"/>
    </source>
</evidence>
<keyword evidence="1" id="KW-1133">Transmembrane helix</keyword>
<dbReference type="EMBL" id="PYGK01000001">
    <property type="protein sequence ID" value="PSL35689.1"/>
    <property type="molecule type" value="Genomic_DNA"/>
</dbReference>
<evidence type="ECO:0000313" key="2">
    <source>
        <dbReference type="EMBL" id="PSL35689.1"/>
    </source>
</evidence>
<organism evidence="2 3">
    <name type="scientific">Chitinophaga ginsengisoli</name>
    <dbReference type="NCBI Taxonomy" id="363837"/>
    <lineage>
        <taxon>Bacteria</taxon>
        <taxon>Pseudomonadati</taxon>
        <taxon>Bacteroidota</taxon>
        <taxon>Chitinophagia</taxon>
        <taxon>Chitinophagales</taxon>
        <taxon>Chitinophagaceae</taxon>
        <taxon>Chitinophaga</taxon>
    </lineage>
</organism>
<protein>
    <submittedName>
        <fullName evidence="2">Uncharacterized protein</fullName>
    </submittedName>
</protein>
<dbReference type="AlphaFoldDB" id="A0A2P8GNY9"/>
<proteinExistence type="predicted"/>
<gene>
    <name evidence="2" type="ORF">CLV42_101451</name>
</gene>
<keyword evidence="1" id="KW-0812">Transmembrane</keyword>
<keyword evidence="3" id="KW-1185">Reference proteome</keyword>
<name>A0A2P8GNY9_9BACT</name>
<sequence>MLPQISDLFWGCYLLSTYLLSFFFSFFPRLLIFQEEINRKEKANFGEEKSDNKEQAPPLVNSDMLGVLRVYIDKRVARVIVCWW</sequence>
<keyword evidence="1" id="KW-0472">Membrane</keyword>
<comment type="caution">
    <text evidence="2">The sequence shown here is derived from an EMBL/GenBank/DDBJ whole genome shotgun (WGS) entry which is preliminary data.</text>
</comment>
<feature type="transmembrane region" description="Helical" evidence="1">
    <location>
        <begin position="12"/>
        <end position="32"/>
    </location>
</feature>
<reference evidence="2 3" key="1">
    <citation type="submission" date="2018-03" db="EMBL/GenBank/DDBJ databases">
        <title>Genomic Encyclopedia of Archaeal and Bacterial Type Strains, Phase II (KMG-II): from individual species to whole genera.</title>
        <authorList>
            <person name="Goeker M."/>
        </authorList>
    </citation>
    <scope>NUCLEOTIDE SEQUENCE [LARGE SCALE GENOMIC DNA]</scope>
    <source>
        <strain evidence="2 3">DSM 18107</strain>
    </source>
</reference>
<evidence type="ECO:0000313" key="3">
    <source>
        <dbReference type="Proteomes" id="UP000240978"/>
    </source>
</evidence>